<keyword evidence="2" id="KW-0597">Phosphoprotein</keyword>
<dbReference type="Gene3D" id="6.10.250.690">
    <property type="match status" value="1"/>
</dbReference>
<feature type="domain" description="OmpR/PhoB-type" evidence="5">
    <location>
        <begin position="132"/>
        <end position="231"/>
    </location>
</feature>
<keyword evidence="1 3" id="KW-0238">DNA-binding</keyword>
<dbReference type="SMART" id="SM00862">
    <property type="entry name" value="Trans_reg_C"/>
    <property type="match status" value="1"/>
</dbReference>
<organism evidence="6 7">
    <name type="scientific">Dictyobacter formicarum</name>
    <dbReference type="NCBI Taxonomy" id="2778368"/>
    <lineage>
        <taxon>Bacteria</taxon>
        <taxon>Bacillati</taxon>
        <taxon>Chloroflexota</taxon>
        <taxon>Ktedonobacteria</taxon>
        <taxon>Ktedonobacterales</taxon>
        <taxon>Dictyobacteraceae</taxon>
        <taxon>Dictyobacter</taxon>
    </lineage>
</organism>
<reference evidence="6 7" key="1">
    <citation type="journal article" date="2021" name="Int. J. Syst. Evol. Microbiol.">
        <title>Reticulibacter mediterranei gen. nov., sp. nov., within the new family Reticulibacteraceae fam. nov., and Ktedonospora formicarum gen. nov., sp. nov., Ktedonobacter robiniae sp. nov., Dictyobacter formicarum sp. nov. and Dictyobacter arantiisoli sp. nov., belonging to the class Ktedonobacteria.</title>
        <authorList>
            <person name="Yabe S."/>
            <person name="Zheng Y."/>
            <person name="Wang C.M."/>
            <person name="Sakai Y."/>
            <person name="Abe K."/>
            <person name="Yokota A."/>
            <person name="Donadio S."/>
            <person name="Cavaletti L."/>
            <person name="Monciardini P."/>
        </authorList>
    </citation>
    <scope>NUCLEOTIDE SEQUENCE [LARGE SCALE GENOMIC DNA]</scope>
    <source>
        <strain evidence="6 7">SOSP1-9</strain>
    </source>
</reference>
<dbReference type="CDD" id="cd17574">
    <property type="entry name" value="REC_OmpR"/>
    <property type="match status" value="1"/>
</dbReference>
<feature type="domain" description="Response regulatory" evidence="4">
    <location>
        <begin position="8"/>
        <end position="121"/>
    </location>
</feature>
<keyword evidence="7" id="KW-1185">Reference proteome</keyword>
<evidence type="ECO:0000259" key="4">
    <source>
        <dbReference type="PROSITE" id="PS50110"/>
    </source>
</evidence>
<evidence type="ECO:0000256" key="1">
    <source>
        <dbReference type="ARBA" id="ARBA00023125"/>
    </source>
</evidence>
<proteinExistence type="predicted"/>
<evidence type="ECO:0000313" key="7">
    <source>
        <dbReference type="Proteomes" id="UP000635565"/>
    </source>
</evidence>
<dbReference type="PROSITE" id="PS51755">
    <property type="entry name" value="OMPR_PHOB"/>
    <property type="match status" value="1"/>
</dbReference>
<dbReference type="Gene3D" id="3.40.50.2300">
    <property type="match status" value="1"/>
</dbReference>
<dbReference type="Pfam" id="PF00072">
    <property type="entry name" value="Response_reg"/>
    <property type="match status" value="1"/>
</dbReference>
<dbReference type="PANTHER" id="PTHR48111:SF50">
    <property type="entry name" value="KDP OPERON TRANSCRIPTIONAL REGULATORY PROTEIN KDPE"/>
    <property type="match status" value="1"/>
</dbReference>
<dbReference type="Gene3D" id="1.10.10.10">
    <property type="entry name" value="Winged helix-like DNA-binding domain superfamily/Winged helix DNA-binding domain"/>
    <property type="match status" value="1"/>
</dbReference>
<dbReference type="CDD" id="cd00383">
    <property type="entry name" value="trans_reg_C"/>
    <property type="match status" value="1"/>
</dbReference>
<dbReference type="SMART" id="SM00448">
    <property type="entry name" value="REC"/>
    <property type="match status" value="1"/>
</dbReference>
<dbReference type="InterPro" id="IPR039420">
    <property type="entry name" value="WalR-like"/>
</dbReference>
<protein>
    <submittedName>
        <fullName evidence="6">DNA-binding response regulator</fullName>
    </submittedName>
</protein>
<dbReference type="PROSITE" id="PS50110">
    <property type="entry name" value="RESPONSE_REGULATORY"/>
    <property type="match status" value="1"/>
</dbReference>
<evidence type="ECO:0000256" key="3">
    <source>
        <dbReference type="PROSITE-ProRule" id="PRU01091"/>
    </source>
</evidence>
<dbReference type="InterPro" id="IPR011006">
    <property type="entry name" value="CheY-like_superfamily"/>
</dbReference>
<dbReference type="PANTHER" id="PTHR48111">
    <property type="entry name" value="REGULATOR OF RPOS"/>
    <property type="match status" value="1"/>
</dbReference>
<sequence length="233" mass="26173">MMSKSGARILVVDDEVEIVRALQRSLLAHGYEVFTAHSGEEALEVWRASRPDVMLLDLELPGISGLSVCQRIRAESSLPIIALSVKGAERDKVQALDLGADDYVPKPFGVDEVLARIRVARRHSARQTSVIEPRFESGPLVVEIARRHVTLDGQEVKLTPTEYDLLKVLIQHKGKIMTRQMLLKEVWGTSYRAGSHYLHVYIGQLRRKIEPDPTSPRFILTIPGVGYRFSDEP</sequence>
<comment type="caution">
    <text evidence="6">The sequence shown here is derived from an EMBL/GenBank/DDBJ whole genome shotgun (WGS) entry which is preliminary data.</text>
</comment>
<name>A0ABQ3VN76_9CHLR</name>
<feature type="modified residue" description="4-aspartylphosphate" evidence="2">
    <location>
        <position position="57"/>
    </location>
</feature>
<dbReference type="InterPro" id="IPR001789">
    <property type="entry name" value="Sig_transdc_resp-reg_receiver"/>
</dbReference>
<evidence type="ECO:0000259" key="5">
    <source>
        <dbReference type="PROSITE" id="PS51755"/>
    </source>
</evidence>
<dbReference type="InterPro" id="IPR036388">
    <property type="entry name" value="WH-like_DNA-bd_sf"/>
</dbReference>
<accession>A0ABQ3VN76</accession>
<gene>
    <name evidence="6" type="primary">kdpE_1</name>
    <name evidence="6" type="ORF">KSZ_56980</name>
</gene>
<dbReference type="GO" id="GO:0003677">
    <property type="term" value="F:DNA binding"/>
    <property type="evidence" value="ECO:0007669"/>
    <property type="project" value="UniProtKB-KW"/>
</dbReference>
<feature type="DNA-binding region" description="OmpR/PhoB-type" evidence="3">
    <location>
        <begin position="132"/>
        <end position="231"/>
    </location>
</feature>
<evidence type="ECO:0000256" key="2">
    <source>
        <dbReference type="PROSITE-ProRule" id="PRU00169"/>
    </source>
</evidence>
<dbReference type="Pfam" id="PF00486">
    <property type="entry name" value="Trans_reg_C"/>
    <property type="match status" value="1"/>
</dbReference>
<dbReference type="SUPFAM" id="SSF52172">
    <property type="entry name" value="CheY-like"/>
    <property type="match status" value="1"/>
</dbReference>
<dbReference type="EMBL" id="BNJJ01000018">
    <property type="protein sequence ID" value="GHO87692.1"/>
    <property type="molecule type" value="Genomic_DNA"/>
</dbReference>
<dbReference type="InterPro" id="IPR001867">
    <property type="entry name" value="OmpR/PhoB-type_DNA-bd"/>
</dbReference>
<dbReference type="Proteomes" id="UP000635565">
    <property type="component" value="Unassembled WGS sequence"/>
</dbReference>
<dbReference type="RefSeq" id="WP_236023096.1">
    <property type="nucleotide sequence ID" value="NZ_BNJJ01000018.1"/>
</dbReference>
<evidence type="ECO:0000313" key="6">
    <source>
        <dbReference type="EMBL" id="GHO87692.1"/>
    </source>
</evidence>